<dbReference type="RefSeq" id="WP_160906987.1">
    <property type="nucleotide sequence ID" value="NZ_WVHS01000002.1"/>
</dbReference>
<organism evidence="1 2">
    <name type="scientific">Hufsiella ginkgonis</name>
    <dbReference type="NCBI Taxonomy" id="2695274"/>
    <lineage>
        <taxon>Bacteria</taxon>
        <taxon>Pseudomonadati</taxon>
        <taxon>Bacteroidota</taxon>
        <taxon>Sphingobacteriia</taxon>
        <taxon>Sphingobacteriales</taxon>
        <taxon>Sphingobacteriaceae</taxon>
        <taxon>Hufsiella</taxon>
    </lineage>
</organism>
<reference evidence="1 2" key="1">
    <citation type="submission" date="2019-11" db="EMBL/GenBank/DDBJ databases">
        <title>Pedobacter sp. HMF7056 Genome sequencing and assembly.</title>
        <authorList>
            <person name="Kang H."/>
            <person name="Kim H."/>
            <person name="Joh K."/>
        </authorList>
    </citation>
    <scope>NUCLEOTIDE SEQUENCE [LARGE SCALE GENOMIC DNA]</scope>
    <source>
        <strain evidence="1 2">HMF7056</strain>
    </source>
</reference>
<evidence type="ECO:0000313" key="1">
    <source>
        <dbReference type="EMBL" id="MXV16030.1"/>
    </source>
</evidence>
<gene>
    <name evidence="1" type="ORF">GS398_12010</name>
</gene>
<dbReference type="Proteomes" id="UP000451233">
    <property type="component" value="Unassembled WGS sequence"/>
</dbReference>
<keyword evidence="2" id="KW-1185">Reference proteome</keyword>
<accession>A0A7K1XYH7</accession>
<comment type="caution">
    <text evidence="1">The sequence shown here is derived from an EMBL/GenBank/DDBJ whole genome shotgun (WGS) entry which is preliminary data.</text>
</comment>
<dbReference type="AlphaFoldDB" id="A0A7K1XYH7"/>
<proteinExistence type="predicted"/>
<protein>
    <submittedName>
        <fullName evidence="1">Uncharacterized protein</fullName>
    </submittedName>
</protein>
<sequence>MKQNQFSIKDTTLVVYRRNKSMSGNRNTDPTTTTITITLTGIARGRK</sequence>
<dbReference type="EMBL" id="WVHS01000002">
    <property type="protein sequence ID" value="MXV16030.1"/>
    <property type="molecule type" value="Genomic_DNA"/>
</dbReference>
<name>A0A7K1XYH7_9SPHI</name>
<evidence type="ECO:0000313" key="2">
    <source>
        <dbReference type="Proteomes" id="UP000451233"/>
    </source>
</evidence>